<feature type="domain" description="DUF4394" evidence="2">
    <location>
        <begin position="57"/>
        <end position="274"/>
    </location>
</feature>
<sequence length="284" mass="28739">MKTAILSSAAAAALLATQVHAAGHAGTMGYALADDGATLVTMADIAAPGEAQTFDLDTALDAIAFRPVTGDLLGYTNDAIYTINTADGTLTDVGATFNDGAQVADGSVVAFDFNNAIDAVRAITSAGDNLVYFPEGFGDGDDRANSVIRVTDLAYAEGDDNVGTTPMVFANAYTNAIAGETAGSTFQYALDAETDALISVANNDGTLETVAPIMVDGEAVDLSAMGGFDILSPSEGENQAYAVLQMEGAETAGLYAINLDDGTATMLSDLGMGGFSGFAVSPGM</sequence>
<dbReference type="InterPro" id="IPR025507">
    <property type="entry name" value="DUF4394"/>
</dbReference>
<evidence type="ECO:0000313" key="4">
    <source>
        <dbReference type="Proteomes" id="UP000199372"/>
    </source>
</evidence>
<dbReference type="RefSeq" id="WP_091844806.1">
    <property type="nucleotide sequence ID" value="NZ_FOCM01000002.1"/>
</dbReference>
<evidence type="ECO:0000313" key="3">
    <source>
        <dbReference type="EMBL" id="SEN12479.1"/>
    </source>
</evidence>
<proteinExistence type="predicted"/>
<dbReference type="Proteomes" id="UP000199372">
    <property type="component" value="Unassembled WGS sequence"/>
</dbReference>
<feature type="chain" id="PRO_5011582436" description="DUF4394 domain-containing protein" evidence="1">
    <location>
        <begin position="22"/>
        <end position="284"/>
    </location>
</feature>
<accession>A0A1H8DYS9</accession>
<evidence type="ECO:0000259" key="2">
    <source>
        <dbReference type="Pfam" id="PF14339"/>
    </source>
</evidence>
<dbReference type="EMBL" id="FOCM01000002">
    <property type="protein sequence ID" value="SEN12479.1"/>
    <property type="molecule type" value="Genomic_DNA"/>
</dbReference>
<dbReference type="OrthoDB" id="531718at2"/>
<reference evidence="4" key="1">
    <citation type="submission" date="2016-10" db="EMBL/GenBank/DDBJ databases">
        <authorList>
            <person name="Varghese N."/>
            <person name="Submissions S."/>
        </authorList>
    </citation>
    <scope>NUCLEOTIDE SEQUENCE [LARGE SCALE GENOMIC DNA]</scope>
    <source>
        <strain evidence="4">DSM 26893</strain>
    </source>
</reference>
<keyword evidence="1" id="KW-0732">Signal</keyword>
<name>A0A1H8DYS9_9RHOB</name>
<protein>
    <recommendedName>
        <fullName evidence="2">DUF4394 domain-containing protein</fullName>
    </recommendedName>
</protein>
<evidence type="ECO:0000256" key="1">
    <source>
        <dbReference type="SAM" id="SignalP"/>
    </source>
</evidence>
<feature type="signal peptide" evidence="1">
    <location>
        <begin position="1"/>
        <end position="21"/>
    </location>
</feature>
<dbReference type="Pfam" id="PF14339">
    <property type="entry name" value="DUF4394"/>
    <property type="match status" value="1"/>
</dbReference>
<gene>
    <name evidence="3" type="ORF">SAMN04488011_102524</name>
</gene>
<keyword evidence="4" id="KW-1185">Reference proteome</keyword>
<organism evidence="3 4">
    <name type="scientific">Palleronia pelagia</name>
    <dbReference type="NCBI Taxonomy" id="387096"/>
    <lineage>
        <taxon>Bacteria</taxon>
        <taxon>Pseudomonadati</taxon>
        <taxon>Pseudomonadota</taxon>
        <taxon>Alphaproteobacteria</taxon>
        <taxon>Rhodobacterales</taxon>
        <taxon>Roseobacteraceae</taxon>
        <taxon>Palleronia</taxon>
    </lineage>
</organism>
<dbReference type="AlphaFoldDB" id="A0A1H8DYS9"/>